<dbReference type="AlphaFoldDB" id="A0A0L0RZ33"/>
<dbReference type="eggNOG" id="KOG3106">
    <property type="taxonomic scope" value="Eukaryota"/>
</dbReference>
<proteinExistence type="inferred from homology"/>
<dbReference type="OMA" id="QEVLWAF"/>
<evidence type="ECO:0000256" key="9">
    <source>
        <dbReference type="ARBA" id="ARBA00023136"/>
    </source>
</evidence>
<dbReference type="VEuPathDB" id="FungiDB:AMAG_01238"/>
<dbReference type="GO" id="GO:0016192">
    <property type="term" value="P:vesicle-mediated transport"/>
    <property type="evidence" value="ECO:0007669"/>
    <property type="project" value="UniProtKB-KW"/>
</dbReference>
<keyword evidence="7 11" id="KW-0653">Protein transport</keyword>
<dbReference type="EMBL" id="GG745329">
    <property type="protein sequence ID" value="KNE55336.1"/>
    <property type="molecule type" value="Genomic_DNA"/>
</dbReference>
<feature type="transmembrane region" description="Helical" evidence="11">
    <location>
        <begin position="6"/>
        <end position="23"/>
    </location>
</feature>
<dbReference type="GO" id="GO:0005789">
    <property type="term" value="C:endoplasmic reticulum membrane"/>
    <property type="evidence" value="ECO:0007669"/>
    <property type="project" value="UniProtKB-SubCell"/>
</dbReference>
<dbReference type="GO" id="GO:0046923">
    <property type="term" value="F:ER retention sequence binding"/>
    <property type="evidence" value="ECO:0007669"/>
    <property type="project" value="InterPro"/>
</dbReference>
<dbReference type="GO" id="GO:0015031">
    <property type="term" value="P:protein transport"/>
    <property type="evidence" value="ECO:0007669"/>
    <property type="project" value="UniProtKB-KW"/>
</dbReference>
<keyword evidence="3 11" id="KW-0813">Transport</keyword>
<evidence type="ECO:0000256" key="2">
    <source>
        <dbReference type="ARBA" id="ARBA00010120"/>
    </source>
</evidence>
<feature type="transmembrane region" description="Helical" evidence="11">
    <location>
        <begin position="148"/>
        <end position="167"/>
    </location>
</feature>
<evidence type="ECO:0000256" key="11">
    <source>
        <dbReference type="RuleBase" id="RU000634"/>
    </source>
</evidence>
<comment type="similarity">
    <text evidence="2 11">Belongs to the ERD2 family.</text>
</comment>
<evidence type="ECO:0000256" key="7">
    <source>
        <dbReference type="ARBA" id="ARBA00022927"/>
    </source>
</evidence>
<evidence type="ECO:0000256" key="6">
    <source>
        <dbReference type="ARBA" id="ARBA00022892"/>
    </source>
</evidence>
<keyword evidence="6" id="KW-0931">ER-Golgi transport</keyword>
<evidence type="ECO:0000313" key="13">
    <source>
        <dbReference type="Proteomes" id="UP000054350"/>
    </source>
</evidence>
<keyword evidence="10 11" id="KW-0675">Receptor</keyword>
<keyword evidence="13" id="KW-1185">Reference proteome</keyword>
<dbReference type="OrthoDB" id="7694678at2759"/>
<organism evidence="12 13">
    <name type="scientific">Allomyces macrogynus (strain ATCC 38327)</name>
    <name type="common">Allomyces javanicus var. macrogynus</name>
    <dbReference type="NCBI Taxonomy" id="578462"/>
    <lineage>
        <taxon>Eukaryota</taxon>
        <taxon>Fungi</taxon>
        <taxon>Fungi incertae sedis</taxon>
        <taxon>Blastocladiomycota</taxon>
        <taxon>Blastocladiomycetes</taxon>
        <taxon>Blastocladiales</taxon>
        <taxon>Blastocladiaceae</taxon>
        <taxon>Allomyces</taxon>
    </lineage>
</organism>
<dbReference type="PANTHER" id="PTHR10585">
    <property type="entry name" value="ER LUMEN PROTEIN RETAINING RECEPTOR"/>
    <property type="match status" value="1"/>
</dbReference>
<evidence type="ECO:0000256" key="4">
    <source>
        <dbReference type="ARBA" id="ARBA00022692"/>
    </source>
</evidence>
<name>A0A0L0RZ33_ALLM3</name>
<evidence type="ECO:0000256" key="1">
    <source>
        <dbReference type="ARBA" id="ARBA00004477"/>
    </source>
</evidence>
<gene>
    <name evidence="12" type="ORF">AMAG_01238</name>
</gene>
<dbReference type="InterPro" id="IPR000133">
    <property type="entry name" value="ER_ret_rcpt"/>
</dbReference>
<keyword evidence="4 11" id="KW-0812">Transmembrane</keyword>
<keyword evidence="8 11" id="KW-1133">Transmembrane helix</keyword>
<protein>
    <recommendedName>
        <fullName evidence="11">ER lumen protein-retaining receptor</fullName>
    </recommendedName>
</protein>
<reference evidence="12 13" key="1">
    <citation type="submission" date="2009-11" db="EMBL/GenBank/DDBJ databases">
        <title>Annotation of Allomyces macrogynus ATCC 38327.</title>
        <authorList>
            <consortium name="The Broad Institute Genome Sequencing Platform"/>
            <person name="Russ C."/>
            <person name="Cuomo C."/>
            <person name="Burger G."/>
            <person name="Gray M.W."/>
            <person name="Holland P.W.H."/>
            <person name="King N."/>
            <person name="Lang F.B.F."/>
            <person name="Roger A.J."/>
            <person name="Ruiz-Trillo I."/>
            <person name="Young S.K."/>
            <person name="Zeng Q."/>
            <person name="Gargeya S."/>
            <person name="Fitzgerald M."/>
            <person name="Haas B."/>
            <person name="Abouelleil A."/>
            <person name="Alvarado L."/>
            <person name="Arachchi H.M."/>
            <person name="Berlin A."/>
            <person name="Chapman S.B."/>
            <person name="Gearin G."/>
            <person name="Goldberg J."/>
            <person name="Griggs A."/>
            <person name="Gujja S."/>
            <person name="Hansen M."/>
            <person name="Heiman D."/>
            <person name="Howarth C."/>
            <person name="Larimer J."/>
            <person name="Lui A."/>
            <person name="MacDonald P.J.P."/>
            <person name="McCowen C."/>
            <person name="Montmayeur A."/>
            <person name="Murphy C."/>
            <person name="Neiman D."/>
            <person name="Pearson M."/>
            <person name="Priest M."/>
            <person name="Roberts A."/>
            <person name="Saif S."/>
            <person name="Shea T."/>
            <person name="Sisk P."/>
            <person name="Stolte C."/>
            <person name="Sykes S."/>
            <person name="Wortman J."/>
            <person name="Nusbaum C."/>
            <person name="Birren B."/>
        </authorList>
    </citation>
    <scope>NUCLEOTIDE SEQUENCE [LARGE SCALE GENOMIC DNA]</scope>
    <source>
        <strain evidence="12 13">ATCC 38327</strain>
    </source>
</reference>
<dbReference type="PRINTS" id="PR00660">
    <property type="entry name" value="ERLUMENR"/>
</dbReference>
<reference evidence="13" key="2">
    <citation type="submission" date="2009-11" db="EMBL/GenBank/DDBJ databases">
        <title>The Genome Sequence of Allomyces macrogynus strain ATCC 38327.</title>
        <authorList>
            <consortium name="The Broad Institute Genome Sequencing Platform"/>
            <person name="Russ C."/>
            <person name="Cuomo C."/>
            <person name="Shea T."/>
            <person name="Young S.K."/>
            <person name="Zeng Q."/>
            <person name="Koehrsen M."/>
            <person name="Haas B."/>
            <person name="Borodovsky M."/>
            <person name="Guigo R."/>
            <person name="Alvarado L."/>
            <person name="Berlin A."/>
            <person name="Borenstein D."/>
            <person name="Chen Z."/>
            <person name="Engels R."/>
            <person name="Freedman E."/>
            <person name="Gellesch M."/>
            <person name="Goldberg J."/>
            <person name="Griggs A."/>
            <person name="Gujja S."/>
            <person name="Heiman D."/>
            <person name="Hepburn T."/>
            <person name="Howarth C."/>
            <person name="Jen D."/>
            <person name="Larson L."/>
            <person name="Lewis B."/>
            <person name="Mehta T."/>
            <person name="Park D."/>
            <person name="Pearson M."/>
            <person name="Roberts A."/>
            <person name="Saif S."/>
            <person name="Shenoy N."/>
            <person name="Sisk P."/>
            <person name="Stolte C."/>
            <person name="Sykes S."/>
            <person name="Walk T."/>
            <person name="White J."/>
            <person name="Yandava C."/>
            <person name="Burger G."/>
            <person name="Gray M.W."/>
            <person name="Holland P.W.H."/>
            <person name="King N."/>
            <person name="Lang F.B.F."/>
            <person name="Roger A.J."/>
            <person name="Ruiz-Trillo I."/>
            <person name="Lander E."/>
            <person name="Nusbaum C."/>
        </authorList>
    </citation>
    <scope>NUCLEOTIDE SEQUENCE [LARGE SCALE GENOMIC DNA]</scope>
    <source>
        <strain evidence="13">ATCC 38327</strain>
    </source>
</reference>
<dbReference type="Proteomes" id="UP000054350">
    <property type="component" value="Unassembled WGS sequence"/>
</dbReference>
<dbReference type="PROSITE" id="PS00951">
    <property type="entry name" value="ER_LUMEN_RECEPTOR_1"/>
    <property type="match status" value="1"/>
</dbReference>
<evidence type="ECO:0000256" key="8">
    <source>
        <dbReference type="ARBA" id="ARBA00022989"/>
    </source>
</evidence>
<keyword evidence="5 11" id="KW-0256">Endoplasmic reticulum</keyword>
<accession>A0A0L0RZ33</accession>
<dbReference type="GO" id="GO:0006621">
    <property type="term" value="P:protein retention in ER lumen"/>
    <property type="evidence" value="ECO:0007669"/>
    <property type="project" value="InterPro"/>
</dbReference>
<keyword evidence="9 11" id="KW-0472">Membrane</keyword>
<feature type="transmembrane region" description="Helical" evidence="11">
    <location>
        <begin position="55"/>
        <end position="76"/>
    </location>
</feature>
<dbReference type="STRING" id="578462.A0A0L0RZ33"/>
<dbReference type="Pfam" id="PF00810">
    <property type="entry name" value="ER_lumen_recept"/>
    <property type="match status" value="1"/>
</dbReference>
<evidence type="ECO:0000256" key="10">
    <source>
        <dbReference type="ARBA" id="ARBA00023170"/>
    </source>
</evidence>
<comment type="subcellular location">
    <subcellularLocation>
        <location evidence="1 11">Endoplasmic reticulum membrane</location>
        <topology evidence="1 11">Multi-pass membrane protein</topology>
    </subcellularLocation>
</comment>
<sequence>MNIFRLVADLMHLASILILLLKIRKTRSAAGISFKSQLLYLIVFVTRYLDLFSHWVSLYNTAMKVFFIASSGYIVYQMQRRYRATWDPALDTFRIEFLLGGAAAMSLVFHSKFTFLELFWTYSIWLEAVAILPQLFQMSRTGEAETITAHYLFALGAYRGLYVVNWIYRYATEGYWEWIPFLAGMVQTVLYADFFYVYFTRVMRGKKFELPH</sequence>
<dbReference type="PROSITE" id="PS00952">
    <property type="entry name" value="ER_LUMEN_RECEPTOR_2"/>
    <property type="match status" value="1"/>
</dbReference>
<feature type="transmembrane region" description="Helical" evidence="11">
    <location>
        <begin position="30"/>
        <end position="49"/>
    </location>
</feature>
<evidence type="ECO:0000256" key="5">
    <source>
        <dbReference type="ARBA" id="ARBA00022824"/>
    </source>
</evidence>
<evidence type="ECO:0000256" key="3">
    <source>
        <dbReference type="ARBA" id="ARBA00022448"/>
    </source>
</evidence>
<feature type="transmembrane region" description="Helical" evidence="11">
    <location>
        <begin position="179"/>
        <end position="199"/>
    </location>
</feature>
<evidence type="ECO:0000313" key="12">
    <source>
        <dbReference type="EMBL" id="KNE55336.1"/>
    </source>
</evidence>
<comment type="caution">
    <text evidence="11">Lacks conserved residue(s) required for the propagation of feature annotation.</text>
</comment>